<proteinExistence type="predicted"/>
<name>A0A4R2NTD7_9FLAO</name>
<dbReference type="AlphaFoldDB" id="A0A4R2NTD7"/>
<dbReference type="Proteomes" id="UP000294564">
    <property type="component" value="Unassembled WGS sequence"/>
</dbReference>
<dbReference type="Pfam" id="PF02541">
    <property type="entry name" value="Ppx-GppA"/>
    <property type="match status" value="1"/>
</dbReference>
<organism evidence="2 3">
    <name type="scientific">Tenacibaculum skagerrakense</name>
    <dbReference type="NCBI Taxonomy" id="186571"/>
    <lineage>
        <taxon>Bacteria</taxon>
        <taxon>Pseudomonadati</taxon>
        <taxon>Bacteroidota</taxon>
        <taxon>Flavobacteriia</taxon>
        <taxon>Flavobacteriales</taxon>
        <taxon>Flavobacteriaceae</taxon>
        <taxon>Tenacibaculum</taxon>
    </lineage>
</organism>
<dbReference type="InterPro" id="IPR003695">
    <property type="entry name" value="Ppx_GppA_N"/>
</dbReference>
<feature type="domain" description="Ppx/GppA phosphatase N-terminal" evidence="1">
    <location>
        <begin position="114"/>
        <end position="208"/>
    </location>
</feature>
<dbReference type="Gene3D" id="3.30.420.150">
    <property type="entry name" value="Exopolyphosphatase. Domain 2"/>
    <property type="match status" value="1"/>
</dbReference>
<comment type="caution">
    <text evidence="2">The sequence shown here is derived from an EMBL/GenBank/DDBJ whole genome shotgun (WGS) entry which is preliminary data.</text>
</comment>
<dbReference type="OrthoDB" id="9807195at2"/>
<protein>
    <submittedName>
        <fullName evidence="2">Ppx/GppA phosphatase family protein</fullName>
    </submittedName>
</protein>
<evidence type="ECO:0000259" key="1">
    <source>
        <dbReference type="Pfam" id="PF02541"/>
    </source>
</evidence>
<reference evidence="2 3" key="1">
    <citation type="submission" date="2019-03" db="EMBL/GenBank/DDBJ databases">
        <title>Genomic Encyclopedia of Type Strains, Phase IV (KMG-IV): sequencing the most valuable type-strain genomes for metagenomic binning, comparative biology and taxonomic classification.</title>
        <authorList>
            <person name="Goeker M."/>
        </authorList>
    </citation>
    <scope>NUCLEOTIDE SEQUENCE [LARGE SCALE GENOMIC DNA]</scope>
    <source>
        <strain evidence="2 3">DSM 14836</strain>
    </source>
</reference>
<gene>
    <name evidence="2" type="ORF">EV195_104149</name>
</gene>
<sequence length="352" mass="40676">MLRNYNGKKGIAVLELSSTAIKRLTGVPKECLGNTNDLRRFNDNVMYVDVAKYIDDSNSLNVVEYKKGVMPYIMESIKYIQNKAPQIYQIVLTGLYRTIINWNDLENLLTTEIAKLKRVQPISIQLMSPEEESQLSFMSWFETTSETESDPSTHDNFFMFNKGLNIDVGGGTTEISIVSFGSFRDTISLPFGAEQFYLQIKNTHYIDKRHFYKDIDDKAIKLQNSITTILKTKFPTFDKLFYCICSGSNIIILGGDNEENYRRSLDSNRINLFIKDSRSIMIDIIYPYLIQKKVIPEKHQRLFNEYCSLVILKSIVEYFSLASYIINKANLRIGVFYDLLNSIKPTNLNDQF</sequence>
<dbReference type="RefSeq" id="WP_132794502.1">
    <property type="nucleotide sequence ID" value="NZ_SLXM01000004.1"/>
</dbReference>
<dbReference type="EMBL" id="SLXM01000004">
    <property type="protein sequence ID" value="TCP25117.1"/>
    <property type="molecule type" value="Genomic_DNA"/>
</dbReference>
<evidence type="ECO:0000313" key="2">
    <source>
        <dbReference type="EMBL" id="TCP25117.1"/>
    </source>
</evidence>
<keyword evidence="3" id="KW-1185">Reference proteome</keyword>
<dbReference type="InterPro" id="IPR043129">
    <property type="entry name" value="ATPase_NBD"/>
</dbReference>
<accession>A0A4R2NTD7</accession>
<evidence type="ECO:0000313" key="3">
    <source>
        <dbReference type="Proteomes" id="UP000294564"/>
    </source>
</evidence>
<dbReference type="SUPFAM" id="SSF53067">
    <property type="entry name" value="Actin-like ATPase domain"/>
    <property type="match status" value="1"/>
</dbReference>
<dbReference type="Gene3D" id="3.30.420.40">
    <property type="match status" value="1"/>
</dbReference>